<evidence type="ECO:0000259" key="1">
    <source>
        <dbReference type="Pfam" id="PF04266"/>
    </source>
</evidence>
<dbReference type="InterPro" id="IPR007374">
    <property type="entry name" value="ASCH_domain"/>
</dbReference>
<reference evidence="2 3" key="1">
    <citation type="submission" date="2019-11" db="EMBL/GenBank/DDBJ databases">
        <title>Genome sequences of 17 halophilic strains isolated from different environments.</title>
        <authorList>
            <person name="Furrow R.E."/>
        </authorList>
    </citation>
    <scope>NUCLEOTIDE SEQUENCE [LARGE SCALE GENOMIC DNA]</scope>
    <source>
        <strain evidence="2 3">SL-4</strain>
    </source>
</reference>
<organism evidence="2 3">
    <name type="scientific">Halobacillus litoralis</name>
    <dbReference type="NCBI Taxonomy" id="45668"/>
    <lineage>
        <taxon>Bacteria</taxon>
        <taxon>Bacillati</taxon>
        <taxon>Bacillota</taxon>
        <taxon>Bacilli</taxon>
        <taxon>Bacillales</taxon>
        <taxon>Bacillaceae</taxon>
        <taxon>Halobacillus</taxon>
    </lineage>
</organism>
<dbReference type="GeneID" id="78007806"/>
<dbReference type="Proteomes" id="UP000450457">
    <property type="component" value="Unassembled WGS sequence"/>
</dbReference>
<gene>
    <name evidence="2" type="ORF">GLW00_12405</name>
</gene>
<dbReference type="OrthoDB" id="359066at2"/>
<dbReference type="Pfam" id="PF04266">
    <property type="entry name" value="ASCH"/>
    <property type="match status" value="1"/>
</dbReference>
<dbReference type="InterPro" id="IPR015947">
    <property type="entry name" value="PUA-like_sf"/>
</dbReference>
<dbReference type="EMBL" id="WMFA01000004">
    <property type="protein sequence ID" value="MYL71661.1"/>
    <property type="molecule type" value="Genomic_DNA"/>
</dbReference>
<dbReference type="AlphaFoldDB" id="A0A845FCU2"/>
<dbReference type="RefSeq" id="WP_160914514.1">
    <property type="nucleotide sequence ID" value="NZ_WMFA01000004.1"/>
</dbReference>
<dbReference type="Gene3D" id="2.30.130.30">
    <property type="entry name" value="Hypothetical protein"/>
    <property type="match status" value="1"/>
</dbReference>
<protein>
    <submittedName>
        <fullName evidence="2">ASCH domain-containing protein</fullName>
    </submittedName>
</protein>
<evidence type="ECO:0000313" key="3">
    <source>
        <dbReference type="Proteomes" id="UP000450457"/>
    </source>
</evidence>
<evidence type="ECO:0000313" key="2">
    <source>
        <dbReference type="EMBL" id="MYL71661.1"/>
    </source>
</evidence>
<dbReference type="SUPFAM" id="SSF88697">
    <property type="entry name" value="PUA domain-like"/>
    <property type="match status" value="1"/>
</dbReference>
<feature type="domain" description="ASCH" evidence="1">
    <location>
        <begin position="6"/>
        <end position="74"/>
    </location>
</feature>
<proteinExistence type="predicted"/>
<sequence length="124" mass="14162">MKGLLIKEPWIDLVLDGEKTWEIRGTNTKQRGTIGLIKSGTGHVFGTVDIVDSRPLTIEKYVNSTRLHRIPEEDCKQMPYKRTYAWVLRNPVLYDKPIPYTHPLGAVIWVDLDKALTEEVSVST</sequence>
<comment type="caution">
    <text evidence="2">The sequence shown here is derived from an EMBL/GenBank/DDBJ whole genome shotgun (WGS) entry which is preliminary data.</text>
</comment>
<name>A0A845FCU2_9BACI</name>
<accession>A0A845FCU2</accession>